<name>A0A2X0KNQ8_9BASI</name>
<dbReference type="Gene3D" id="2.170.150.40">
    <property type="entry name" value="Domain of unknown function (DUF427)"/>
    <property type="match status" value="2"/>
</dbReference>
<dbReference type="STRING" id="289078.A0A2X0KNQ8"/>
<accession>A0A2X0KNQ8</accession>
<evidence type="ECO:0000313" key="3">
    <source>
        <dbReference type="Proteomes" id="UP000249723"/>
    </source>
</evidence>
<dbReference type="InterPro" id="IPR007361">
    <property type="entry name" value="DUF427"/>
</dbReference>
<dbReference type="PANTHER" id="PTHR43058">
    <property type="entry name" value="SLR0655 PROTEIN"/>
    <property type="match status" value="1"/>
</dbReference>
<proteinExistence type="predicted"/>
<dbReference type="InterPro" id="IPR038694">
    <property type="entry name" value="DUF427_sf"/>
</dbReference>
<dbReference type="Proteomes" id="UP000249723">
    <property type="component" value="Unassembled WGS sequence"/>
</dbReference>
<keyword evidence="3" id="KW-1185">Reference proteome</keyword>
<gene>
    <name evidence="2" type="ORF">BZ3500_MVSOF-1268-A1-R1_CHR1-3G02117</name>
</gene>
<dbReference type="EMBL" id="FMWP01000014">
    <property type="protein sequence ID" value="SCZ90637.1"/>
    <property type="molecule type" value="Genomic_DNA"/>
</dbReference>
<sequence>MAAQTPENVWDYPRPPALEKTPLRLRIVWTDEEGQESVLADTMSGYRVLETSHPPTYYIPPKDVNTEWLTKSPRSSFCEVSLYPPSWAEGLVFYNHHAELHFRLLPPDRKWKGQATYYNLQPTTSSRPLVKDRIWTYSNPTPRFVIIKDYLSFYATSSSSNSRSEGGKGQWKCFVGEEEVVPQEGDFYGGWKTSWIQGKMKGGPGTWGW</sequence>
<reference evidence="3" key="1">
    <citation type="submission" date="2016-10" db="EMBL/GenBank/DDBJ databases">
        <authorList>
            <person name="Jeantristanb JTB J.-T."/>
            <person name="Ricardo R."/>
        </authorList>
    </citation>
    <scope>NUCLEOTIDE SEQUENCE [LARGE SCALE GENOMIC DNA]</scope>
</reference>
<feature type="domain" description="DUF427" evidence="1">
    <location>
        <begin position="110"/>
        <end position="155"/>
    </location>
</feature>
<feature type="domain" description="DUF427" evidence="1">
    <location>
        <begin position="36"/>
        <end position="79"/>
    </location>
</feature>
<evidence type="ECO:0000259" key="1">
    <source>
        <dbReference type="Pfam" id="PF04248"/>
    </source>
</evidence>
<dbReference type="OrthoDB" id="18996at2759"/>
<organism evidence="2 3">
    <name type="scientific">Microbotryum saponariae</name>
    <dbReference type="NCBI Taxonomy" id="289078"/>
    <lineage>
        <taxon>Eukaryota</taxon>
        <taxon>Fungi</taxon>
        <taxon>Dikarya</taxon>
        <taxon>Basidiomycota</taxon>
        <taxon>Pucciniomycotina</taxon>
        <taxon>Microbotryomycetes</taxon>
        <taxon>Microbotryales</taxon>
        <taxon>Microbotryaceae</taxon>
        <taxon>Microbotryum</taxon>
    </lineage>
</organism>
<dbReference type="Pfam" id="PF04248">
    <property type="entry name" value="NTP_transf_9"/>
    <property type="match status" value="2"/>
</dbReference>
<evidence type="ECO:0000313" key="2">
    <source>
        <dbReference type="EMBL" id="SCZ90637.1"/>
    </source>
</evidence>
<dbReference type="AlphaFoldDB" id="A0A2X0KNQ8"/>
<protein>
    <submittedName>
        <fullName evidence="2">BZ3500_MvSof-1268-A1-R1_Chr1-3g02117 protein</fullName>
    </submittedName>
</protein>
<dbReference type="PANTHER" id="PTHR43058:SF1">
    <property type="entry name" value="DUF427 DOMAIN-CONTAINING PROTEIN"/>
    <property type="match status" value="1"/>
</dbReference>